<dbReference type="Gene3D" id="1.20.1570.10">
    <property type="entry name" value="dip2346 domain like"/>
    <property type="match status" value="1"/>
</dbReference>
<dbReference type="InterPro" id="IPR048496">
    <property type="entry name" value="DUF1846_N"/>
</dbReference>
<evidence type="ECO:0000259" key="2">
    <source>
        <dbReference type="Pfam" id="PF20921"/>
    </source>
</evidence>
<evidence type="ECO:0000313" key="3">
    <source>
        <dbReference type="EMBL" id="HIW83673.1"/>
    </source>
</evidence>
<gene>
    <name evidence="3" type="ORF">H9873_05050</name>
</gene>
<dbReference type="Gene3D" id="3.40.140.40">
    <property type="entry name" value="Domain of unknown function (DUF1846), C-terminal subdomain"/>
    <property type="match status" value="1"/>
</dbReference>
<dbReference type="InterPro" id="IPR014999">
    <property type="entry name" value="DUF1846"/>
</dbReference>
<dbReference type="Gene3D" id="3.10.630.10">
    <property type="entry name" value="dip2346 domain like"/>
    <property type="match status" value="1"/>
</dbReference>
<evidence type="ECO:0000259" key="1">
    <source>
        <dbReference type="Pfam" id="PF08903"/>
    </source>
</evidence>
<comment type="caution">
    <text evidence="3">The sequence shown here is derived from an EMBL/GenBank/DDBJ whole genome shotgun (WGS) entry which is preliminary data.</text>
</comment>
<dbReference type="Pfam" id="PF20921">
    <property type="entry name" value="DUF1846_C"/>
    <property type="match status" value="1"/>
</dbReference>
<dbReference type="InterPro" id="IPR048441">
    <property type="entry name" value="DUF1846_C"/>
</dbReference>
<feature type="domain" description="DUF1846" evidence="2">
    <location>
        <begin position="340"/>
        <end position="491"/>
    </location>
</feature>
<name>A0A9D1R8V4_9FIRM</name>
<dbReference type="PIRSF" id="PIRSF033132">
    <property type="entry name" value="DUF1846"/>
    <property type="match status" value="1"/>
</dbReference>
<dbReference type="AlphaFoldDB" id="A0A9D1R8V4"/>
<sequence length="497" mass="55238">MKTGFDNEKYLQMQSAHIRERISHFDNKLYLEFGGKLFDDYHASRVLPGFRPNSKMQMLMQLSSQAEIVIVISADDIEKNKIRGDLGITYDVDVLRLMSVFRSHGLFVGSVVITKYSGQESAALFKARLEKLGLKVYRHYPIQGYPSNVSLIVSEEGYGKNDYIETSRPLVVVTAPGPGSGKMAVCLSQLYHEHKHGICAGYAKFETFPIWNIPLKHPVNLAYEAATADLNDVNMIDPFHLDAYGETTVNYNRDVEIFPVLNAIFQRIYGESPYKSPTDMGVNMAGNCICDDEVCKEASRQEIIRRYYHSLRRLLVGACSDEEVYKIEMLMNQAGVTPHDRPVVDAALARADATGGPAAALQLHDGRMITGKTTCLLGASAALLLNALKELAGIDHHRHVISPEAIEPIQKLKTQYLGSKNPRLHTDEVLIALSVSAATDPLAQRALDQIPNLKGCQAHTSVMVGTVDAKQFKKLSIQATFEPKYEKNSVFFDEKGV</sequence>
<feature type="domain" description="DUF1846" evidence="1">
    <location>
        <begin position="4"/>
        <end position="334"/>
    </location>
</feature>
<reference evidence="3" key="2">
    <citation type="submission" date="2021-04" db="EMBL/GenBank/DDBJ databases">
        <authorList>
            <person name="Gilroy R."/>
        </authorList>
    </citation>
    <scope>NUCLEOTIDE SEQUENCE</scope>
    <source>
        <strain evidence="3">ChiSxjej1B13-11762</strain>
    </source>
</reference>
<dbReference type="EMBL" id="DXGF01000094">
    <property type="protein sequence ID" value="HIW83673.1"/>
    <property type="molecule type" value="Genomic_DNA"/>
</dbReference>
<proteinExistence type="predicted"/>
<evidence type="ECO:0000313" key="4">
    <source>
        <dbReference type="Proteomes" id="UP000824263"/>
    </source>
</evidence>
<protein>
    <submittedName>
        <fullName evidence="3">DUF1846 domain-containing protein</fullName>
    </submittedName>
</protein>
<organism evidence="3 4">
    <name type="scientific">Candidatus Dorea gallistercoris</name>
    <dbReference type="NCBI Taxonomy" id="2838542"/>
    <lineage>
        <taxon>Bacteria</taxon>
        <taxon>Bacillati</taxon>
        <taxon>Bacillota</taxon>
        <taxon>Clostridia</taxon>
        <taxon>Lachnospirales</taxon>
        <taxon>Lachnospiraceae</taxon>
        <taxon>Dorea</taxon>
    </lineage>
</organism>
<reference evidence="3" key="1">
    <citation type="journal article" date="2021" name="PeerJ">
        <title>Extensive microbial diversity within the chicken gut microbiome revealed by metagenomics and culture.</title>
        <authorList>
            <person name="Gilroy R."/>
            <person name="Ravi A."/>
            <person name="Getino M."/>
            <person name="Pursley I."/>
            <person name="Horton D.L."/>
            <person name="Alikhan N.F."/>
            <person name="Baker D."/>
            <person name="Gharbi K."/>
            <person name="Hall N."/>
            <person name="Watson M."/>
            <person name="Adriaenssens E.M."/>
            <person name="Foster-Nyarko E."/>
            <person name="Jarju S."/>
            <person name="Secka A."/>
            <person name="Antonio M."/>
            <person name="Oren A."/>
            <person name="Chaudhuri R.R."/>
            <person name="La Ragione R."/>
            <person name="Hildebrand F."/>
            <person name="Pallen M.J."/>
        </authorList>
    </citation>
    <scope>NUCLEOTIDE SEQUENCE</scope>
    <source>
        <strain evidence="3">ChiSxjej1B13-11762</strain>
    </source>
</reference>
<dbReference type="NCBIfam" id="NF010184">
    <property type="entry name" value="PRK13663.1"/>
    <property type="match status" value="1"/>
</dbReference>
<dbReference type="Proteomes" id="UP000824263">
    <property type="component" value="Unassembled WGS sequence"/>
</dbReference>
<dbReference type="Pfam" id="PF08903">
    <property type="entry name" value="DUF1846"/>
    <property type="match status" value="1"/>
</dbReference>
<accession>A0A9D1R8V4</accession>